<comment type="caution">
    <text evidence="2">The sequence shown here is derived from an EMBL/GenBank/DDBJ whole genome shotgun (WGS) entry which is preliminary data.</text>
</comment>
<dbReference type="InterPro" id="IPR025411">
    <property type="entry name" value="DUF4136"/>
</dbReference>
<dbReference type="Pfam" id="PF13590">
    <property type="entry name" value="DUF4136"/>
    <property type="match status" value="1"/>
</dbReference>
<evidence type="ECO:0000313" key="2">
    <source>
        <dbReference type="EMBL" id="NDY84017.1"/>
    </source>
</evidence>
<accession>A0A6B2R4P8</accession>
<dbReference type="Gene3D" id="3.30.160.670">
    <property type="match status" value="1"/>
</dbReference>
<feature type="domain" description="DUF4136" evidence="1">
    <location>
        <begin position="16"/>
        <end position="178"/>
    </location>
</feature>
<dbReference type="AlphaFoldDB" id="A0A6B2R4P8"/>
<sequence length="190" mass="20956">MVLSVLAACSSGPVIRTDVDPSADFAEFKTFAFMDPLGTSKPGYTTIFSERLMRATRVQMEWRGYVLDASKPDLLINFHANLSQRSDYVPPPPMPWGYGYMGFPAGGYYGYWGGYPMAMGPSVIQYTEGVLRIDLVDARRRQLVWEGVSTSIVDDLQSATSEQGVQSIVAAIFAKFPYRAGLGTKISPEK</sequence>
<protein>
    <submittedName>
        <fullName evidence="2">DUF4136 domain-containing protein</fullName>
    </submittedName>
</protein>
<name>A0A6B2R4P8_9BURK</name>
<organism evidence="2">
    <name type="scientific">Sheuella amnicola</name>
    <dbReference type="NCBI Taxonomy" id="2707330"/>
    <lineage>
        <taxon>Bacteria</taxon>
        <taxon>Pseudomonadati</taxon>
        <taxon>Pseudomonadota</taxon>
        <taxon>Betaproteobacteria</taxon>
        <taxon>Burkholderiales</taxon>
        <taxon>Alcaligenaceae</taxon>
        <taxon>Sheuella</taxon>
    </lineage>
</organism>
<reference evidence="2" key="1">
    <citation type="submission" date="2020-02" db="EMBL/GenBank/DDBJ databases">
        <authorList>
            <person name="Chen W.-M."/>
        </authorList>
    </citation>
    <scope>NUCLEOTIDE SEQUENCE</scope>
    <source>
        <strain evidence="2">NBD-18</strain>
    </source>
</reference>
<gene>
    <name evidence="2" type="ORF">G3I67_12330</name>
</gene>
<evidence type="ECO:0000259" key="1">
    <source>
        <dbReference type="Pfam" id="PF13590"/>
    </source>
</evidence>
<dbReference type="EMBL" id="JAAGRN010000008">
    <property type="protein sequence ID" value="NDY84017.1"/>
    <property type="molecule type" value="Genomic_DNA"/>
</dbReference>
<proteinExistence type="predicted"/>